<dbReference type="EC" id="5.6.2.3" evidence="1"/>
<dbReference type="Gene3D" id="3.40.50.300">
    <property type="entry name" value="P-loop containing nucleotide triphosphate hydrolases"/>
    <property type="match status" value="1"/>
</dbReference>
<keyword evidence="1" id="KW-0547">Nucleotide-binding</keyword>
<evidence type="ECO:0000313" key="4">
    <source>
        <dbReference type="Proteomes" id="UP000297245"/>
    </source>
</evidence>
<dbReference type="PANTHER" id="PTHR47642">
    <property type="entry name" value="ATP-DEPENDENT DNA HELICASE"/>
    <property type="match status" value="1"/>
</dbReference>
<keyword evidence="1" id="KW-0233">DNA recombination</keyword>
<dbReference type="Proteomes" id="UP000297245">
    <property type="component" value="Unassembled WGS sequence"/>
</dbReference>
<reference evidence="3 4" key="1">
    <citation type="journal article" date="2019" name="Nat. Ecol. Evol.">
        <title>Megaphylogeny resolves global patterns of mushroom evolution.</title>
        <authorList>
            <person name="Varga T."/>
            <person name="Krizsan K."/>
            <person name="Foldi C."/>
            <person name="Dima B."/>
            <person name="Sanchez-Garcia M."/>
            <person name="Sanchez-Ramirez S."/>
            <person name="Szollosi G.J."/>
            <person name="Szarkandi J.G."/>
            <person name="Papp V."/>
            <person name="Albert L."/>
            <person name="Andreopoulos W."/>
            <person name="Angelini C."/>
            <person name="Antonin V."/>
            <person name="Barry K.W."/>
            <person name="Bougher N.L."/>
            <person name="Buchanan P."/>
            <person name="Buyck B."/>
            <person name="Bense V."/>
            <person name="Catcheside P."/>
            <person name="Chovatia M."/>
            <person name="Cooper J."/>
            <person name="Damon W."/>
            <person name="Desjardin D."/>
            <person name="Finy P."/>
            <person name="Geml J."/>
            <person name="Haridas S."/>
            <person name="Hughes K."/>
            <person name="Justo A."/>
            <person name="Karasinski D."/>
            <person name="Kautmanova I."/>
            <person name="Kiss B."/>
            <person name="Kocsube S."/>
            <person name="Kotiranta H."/>
            <person name="LaButti K.M."/>
            <person name="Lechner B.E."/>
            <person name="Liimatainen K."/>
            <person name="Lipzen A."/>
            <person name="Lukacs Z."/>
            <person name="Mihaltcheva S."/>
            <person name="Morgado L.N."/>
            <person name="Niskanen T."/>
            <person name="Noordeloos M.E."/>
            <person name="Ohm R.A."/>
            <person name="Ortiz-Santana B."/>
            <person name="Ovrebo C."/>
            <person name="Racz N."/>
            <person name="Riley R."/>
            <person name="Savchenko A."/>
            <person name="Shiryaev A."/>
            <person name="Soop K."/>
            <person name="Spirin V."/>
            <person name="Szebenyi C."/>
            <person name="Tomsovsky M."/>
            <person name="Tulloss R.E."/>
            <person name="Uehling J."/>
            <person name="Grigoriev I.V."/>
            <person name="Vagvolgyi C."/>
            <person name="Papp T."/>
            <person name="Martin F.M."/>
            <person name="Miettinen O."/>
            <person name="Hibbett D.S."/>
            <person name="Nagy L.G."/>
        </authorList>
    </citation>
    <scope>NUCLEOTIDE SEQUENCE [LARGE SCALE GENOMIC DNA]</scope>
    <source>
        <strain evidence="3 4">CBS 962.96</strain>
    </source>
</reference>
<sequence length="199" mass="22197">MFESNEHNLTLDSTREEVESCEVLVTELSLTLETEWKAAYDDRRRQWRVNTTASATGHKPIAEVRTTNEQLTGLRTSYPSVTEQHRVSQTTIGRHTLPSEVNSPFGLDLFIHSIVPSLNVEQERAFRIVAKQALTPAKEQLRMYLGSAGGTGKSHVIHALKSFFDTRKQSRRFRLASYTGVAASNISGVTLHAALCIGQ</sequence>
<evidence type="ECO:0000259" key="2">
    <source>
        <dbReference type="Pfam" id="PF05970"/>
    </source>
</evidence>
<accession>A0A4S8MDH1</accession>
<keyword evidence="4" id="KW-1185">Reference proteome</keyword>
<organism evidence="3 4">
    <name type="scientific">Dendrothele bispora (strain CBS 962.96)</name>
    <dbReference type="NCBI Taxonomy" id="1314807"/>
    <lineage>
        <taxon>Eukaryota</taxon>
        <taxon>Fungi</taxon>
        <taxon>Dikarya</taxon>
        <taxon>Basidiomycota</taxon>
        <taxon>Agaricomycotina</taxon>
        <taxon>Agaricomycetes</taxon>
        <taxon>Agaricomycetidae</taxon>
        <taxon>Agaricales</taxon>
        <taxon>Agaricales incertae sedis</taxon>
        <taxon>Dendrothele</taxon>
    </lineage>
</organism>
<dbReference type="Pfam" id="PF05970">
    <property type="entry name" value="PIF1"/>
    <property type="match status" value="1"/>
</dbReference>
<evidence type="ECO:0000313" key="3">
    <source>
        <dbReference type="EMBL" id="THV00099.1"/>
    </source>
</evidence>
<comment type="catalytic activity">
    <reaction evidence="1">
        <text>ATP + H2O = ADP + phosphate + H(+)</text>
        <dbReference type="Rhea" id="RHEA:13065"/>
        <dbReference type="ChEBI" id="CHEBI:15377"/>
        <dbReference type="ChEBI" id="CHEBI:15378"/>
        <dbReference type="ChEBI" id="CHEBI:30616"/>
        <dbReference type="ChEBI" id="CHEBI:43474"/>
        <dbReference type="ChEBI" id="CHEBI:456216"/>
        <dbReference type="EC" id="5.6.2.3"/>
    </reaction>
</comment>
<dbReference type="GO" id="GO:0005524">
    <property type="term" value="F:ATP binding"/>
    <property type="evidence" value="ECO:0007669"/>
    <property type="project" value="UniProtKB-KW"/>
</dbReference>
<dbReference type="InterPro" id="IPR010285">
    <property type="entry name" value="DNA_helicase_pif1-like_DEAD"/>
</dbReference>
<dbReference type="InterPro" id="IPR027417">
    <property type="entry name" value="P-loop_NTPase"/>
</dbReference>
<dbReference type="InterPro" id="IPR051055">
    <property type="entry name" value="PIF1_helicase"/>
</dbReference>
<dbReference type="GO" id="GO:0016787">
    <property type="term" value="F:hydrolase activity"/>
    <property type="evidence" value="ECO:0007669"/>
    <property type="project" value="UniProtKB-KW"/>
</dbReference>
<dbReference type="GO" id="GO:0006281">
    <property type="term" value="P:DNA repair"/>
    <property type="evidence" value="ECO:0007669"/>
    <property type="project" value="UniProtKB-KW"/>
</dbReference>
<comment type="cofactor">
    <cofactor evidence="1">
        <name>Mg(2+)</name>
        <dbReference type="ChEBI" id="CHEBI:18420"/>
    </cofactor>
</comment>
<feature type="non-terminal residue" evidence="3">
    <location>
        <position position="199"/>
    </location>
</feature>
<keyword evidence="1" id="KW-0378">Hydrolase</keyword>
<dbReference type="GO" id="GO:0006310">
    <property type="term" value="P:DNA recombination"/>
    <property type="evidence" value="ECO:0007669"/>
    <property type="project" value="UniProtKB-KW"/>
</dbReference>
<dbReference type="OrthoDB" id="432234at2759"/>
<dbReference type="GO" id="GO:0000723">
    <property type="term" value="P:telomere maintenance"/>
    <property type="evidence" value="ECO:0007669"/>
    <property type="project" value="InterPro"/>
</dbReference>
<keyword evidence="1" id="KW-0234">DNA repair</keyword>
<comment type="similarity">
    <text evidence="1">Belongs to the helicase family.</text>
</comment>
<dbReference type="GO" id="GO:0043139">
    <property type="term" value="F:5'-3' DNA helicase activity"/>
    <property type="evidence" value="ECO:0007669"/>
    <property type="project" value="UniProtKB-EC"/>
</dbReference>
<keyword evidence="1" id="KW-0067">ATP-binding</keyword>
<keyword evidence="1" id="KW-0347">Helicase</keyword>
<dbReference type="AlphaFoldDB" id="A0A4S8MDH1"/>
<gene>
    <name evidence="3" type="ORF">K435DRAFT_657731</name>
</gene>
<proteinExistence type="inferred from homology"/>
<name>A0A4S8MDH1_DENBC</name>
<keyword evidence="1" id="KW-0227">DNA damage</keyword>
<evidence type="ECO:0000256" key="1">
    <source>
        <dbReference type="RuleBase" id="RU363044"/>
    </source>
</evidence>
<protein>
    <recommendedName>
        <fullName evidence="1">ATP-dependent DNA helicase</fullName>
        <ecNumber evidence="1">5.6.2.3</ecNumber>
    </recommendedName>
</protein>
<dbReference type="EMBL" id="ML179109">
    <property type="protein sequence ID" value="THV00099.1"/>
    <property type="molecule type" value="Genomic_DNA"/>
</dbReference>
<feature type="domain" description="DNA helicase Pif1-like DEAD-box helicase" evidence="2">
    <location>
        <begin position="118"/>
        <end position="198"/>
    </location>
</feature>